<evidence type="ECO:0000313" key="2">
    <source>
        <dbReference type="EMBL" id="RMZ12103.1"/>
    </source>
</evidence>
<feature type="region of interest" description="Disordered" evidence="1">
    <location>
        <begin position="1"/>
        <end position="21"/>
    </location>
</feature>
<organism evidence="2 3">
    <name type="scientific">Hortaea werneckii</name>
    <name type="common">Black yeast</name>
    <name type="synonym">Cladosporium werneckii</name>
    <dbReference type="NCBI Taxonomy" id="91943"/>
    <lineage>
        <taxon>Eukaryota</taxon>
        <taxon>Fungi</taxon>
        <taxon>Dikarya</taxon>
        <taxon>Ascomycota</taxon>
        <taxon>Pezizomycotina</taxon>
        <taxon>Dothideomycetes</taxon>
        <taxon>Dothideomycetidae</taxon>
        <taxon>Mycosphaerellales</taxon>
        <taxon>Teratosphaeriaceae</taxon>
        <taxon>Hortaea</taxon>
    </lineage>
</organism>
<sequence length="117" mass="13224">MTEQISASAKSSTQPPSPYASPMVHPNGISVVYDLHCHSAAIRYKIRISPPLYAEHAKGREQCVAVACECSDCMRNGYWRNIEWTHGREHIKLHAHGGTEGKNPFWHLRCLWVRVGD</sequence>
<comment type="caution">
    <text evidence="2">The sequence shown here is derived from an EMBL/GenBank/DDBJ whole genome shotgun (WGS) entry which is preliminary data.</text>
</comment>
<gene>
    <name evidence="2" type="ORF">D0864_00800</name>
</gene>
<evidence type="ECO:0000313" key="3">
    <source>
        <dbReference type="Proteomes" id="UP000269539"/>
    </source>
</evidence>
<protein>
    <submittedName>
        <fullName evidence="2">Uncharacterized protein</fullName>
    </submittedName>
</protein>
<dbReference type="InterPro" id="IPR011057">
    <property type="entry name" value="Mss4-like_sf"/>
</dbReference>
<evidence type="ECO:0000256" key="1">
    <source>
        <dbReference type="SAM" id="MobiDB-lite"/>
    </source>
</evidence>
<dbReference type="SUPFAM" id="SSF51316">
    <property type="entry name" value="Mss4-like"/>
    <property type="match status" value="1"/>
</dbReference>
<accession>A0A3M7HFM5</accession>
<dbReference type="EMBL" id="QWIO01000045">
    <property type="protein sequence ID" value="RMZ12103.1"/>
    <property type="molecule type" value="Genomic_DNA"/>
</dbReference>
<dbReference type="AlphaFoldDB" id="A0A3M7HFM5"/>
<reference evidence="2 3" key="1">
    <citation type="journal article" date="2018" name="BMC Genomics">
        <title>Genomic evidence for intraspecific hybridization in a clonal and extremely halotolerant yeast.</title>
        <authorList>
            <person name="Gostincar C."/>
            <person name="Stajich J.E."/>
            <person name="Zupancic J."/>
            <person name="Zalar P."/>
            <person name="Gunde-Cimerman N."/>
        </authorList>
    </citation>
    <scope>NUCLEOTIDE SEQUENCE [LARGE SCALE GENOMIC DNA]</scope>
    <source>
        <strain evidence="2 3">EXF-10513</strain>
    </source>
</reference>
<proteinExistence type="predicted"/>
<name>A0A3M7HFM5_HORWE</name>
<dbReference type="Proteomes" id="UP000269539">
    <property type="component" value="Unassembled WGS sequence"/>
</dbReference>
<feature type="compositionally biased region" description="Polar residues" evidence="1">
    <location>
        <begin position="1"/>
        <end position="14"/>
    </location>
</feature>